<comment type="caution">
    <text evidence="1">The sequence shown here is derived from an EMBL/GenBank/DDBJ whole genome shotgun (WGS) entry which is preliminary data.</text>
</comment>
<accession>A0A1J5SY95</accession>
<dbReference type="EMBL" id="MLJW01000014">
    <property type="protein sequence ID" value="OIR13455.1"/>
    <property type="molecule type" value="Genomic_DNA"/>
</dbReference>
<proteinExistence type="predicted"/>
<dbReference type="PROSITE" id="PS51257">
    <property type="entry name" value="PROKAR_LIPOPROTEIN"/>
    <property type="match status" value="1"/>
</dbReference>
<dbReference type="AlphaFoldDB" id="A0A1J5SY95"/>
<name>A0A1J5SY95_9ZZZZ</name>
<sequence length="153" mass="16963">MQIKRWSLLSVLLVLLSFSGGCATYVAHVAPGIDASQPHRFFVVRNLDDNHRIDVMIVDALKAEGKEAEYGPLTMVPSKVDAVIGYRDHWSWDFTDHLVTLSMEMRDPVTGNGLASATYVSPTSLRTPAESVVYKLVGEMLHQKGRPLPKKAK</sequence>
<protein>
    <recommendedName>
        <fullName evidence="2">Lipoprotein</fullName>
    </recommendedName>
</protein>
<evidence type="ECO:0008006" key="2">
    <source>
        <dbReference type="Google" id="ProtNLM"/>
    </source>
</evidence>
<reference evidence="1" key="1">
    <citation type="submission" date="2016-10" db="EMBL/GenBank/DDBJ databases">
        <title>Sequence of Gallionella enrichment culture.</title>
        <authorList>
            <person name="Poehlein A."/>
            <person name="Muehling M."/>
            <person name="Daniel R."/>
        </authorList>
    </citation>
    <scope>NUCLEOTIDE SEQUENCE</scope>
</reference>
<organism evidence="1">
    <name type="scientific">mine drainage metagenome</name>
    <dbReference type="NCBI Taxonomy" id="410659"/>
    <lineage>
        <taxon>unclassified sequences</taxon>
        <taxon>metagenomes</taxon>
        <taxon>ecological metagenomes</taxon>
    </lineage>
</organism>
<evidence type="ECO:0000313" key="1">
    <source>
        <dbReference type="EMBL" id="OIR13455.1"/>
    </source>
</evidence>
<gene>
    <name evidence="1" type="ORF">GALL_52710</name>
</gene>